<dbReference type="AlphaFoldDB" id="A0A098BTZ1"/>
<dbReference type="GO" id="GO:0051213">
    <property type="term" value="F:dioxygenase activity"/>
    <property type="evidence" value="ECO:0007669"/>
    <property type="project" value="InterPro"/>
</dbReference>
<proteinExistence type="predicted"/>
<dbReference type="EMBL" id="CCSD01000095">
    <property type="protein sequence ID" value="CDZ91186.1"/>
    <property type="molecule type" value="Genomic_DNA"/>
</dbReference>
<evidence type="ECO:0008006" key="3">
    <source>
        <dbReference type="Google" id="ProtNLM"/>
    </source>
</evidence>
<evidence type="ECO:0000313" key="1">
    <source>
        <dbReference type="EMBL" id="CDZ91186.1"/>
    </source>
</evidence>
<gene>
    <name evidence="1" type="ORF">RHRU231_800113</name>
</gene>
<dbReference type="Proteomes" id="UP000042997">
    <property type="component" value="Unassembled WGS sequence"/>
</dbReference>
<dbReference type="eggNOG" id="COG4340">
    <property type="taxonomic scope" value="Bacteria"/>
</dbReference>
<evidence type="ECO:0000313" key="2">
    <source>
        <dbReference type="Proteomes" id="UP000042997"/>
    </source>
</evidence>
<organism evidence="1 2">
    <name type="scientific">Rhodococcus ruber</name>
    <dbReference type="NCBI Taxonomy" id="1830"/>
    <lineage>
        <taxon>Bacteria</taxon>
        <taxon>Bacillati</taxon>
        <taxon>Actinomycetota</taxon>
        <taxon>Actinomycetes</taxon>
        <taxon>Mycobacteriales</taxon>
        <taxon>Nocardiaceae</taxon>
        <taxon>Rhodococcus</taxon>
    </lineage>
</organism>
<name>A0A098BTZ1_9NOCA</name>
<protein>
    <recommendedName>
        <fullName evidence="3">2OG-Fe dioxygenase family protein</fullName>
    </recommendedName>
</protein>
<dbReference type="Gene3D" id="2.60.120.620">
    <property type="entry name" value="q2cbj1_9rhob like domain"/>
    <property type="match status" value="1"/>
</dbReference>
<sequence>MWAAAWSAPATVALGAVLADSESMTVAGGAESGTDPVDAARRALASVGTFLMPAADLWRSLGADADAWVRFSAHWEELEPDPYAAEQGVHRLRSYGRFRYRTADGALEPAAHRDFVQPDGSNVLYLARDRRFEPLRAAFLEDPLFERTVKLVGRIAPVLDEAPEWTVWVHPFRVVASADNEGRPTPEGVHRDGVTLVGSLLIGVDNAAGGESSVFGPDGERLVTTTLREPGTFLLGDDRCTWHGVSPIRPVDPGKPARRDVLVVTFAPSAPCGGT</sequence>
<dbReference type="Pfam" id="PF10014">
    <property type="entry name" value="2OG-Fe_Oxy_2"/>
    <property type="match status" value="1"/>
</dbReference>
<accession>A0A098BTZ1</accession>
<dbReference type="InterPro" id="IPR018724">
    <property type="entry name" value="2OG-Fe_dioxygenase"/>
</dbReference>
<reference evidence="1 2" key="1">
    <citation type="journal article" date="2014" name="Genome Announc.">
        <title>Draft Genome Sequence of Propane- and Butane-Oxidizing Actinobacterium Rhodococcus ruber IEGM 231.</title>
        <authorList>
            <person name="Ivshina I.B."/>
            <person name="Kuyukina M.S."/>
            <person name="Krivoruchko A.V."/>
            <person name="Barbe V."/>
            <person name="Fischer C."/>
        </authorList>
    </citation>
    <scope>NUCLEOTIDE SEQUENCE [LARGE SCALE GENOMIC DNA]</scope>
</reference>